<dbReference type="PANTHER" id="PTHR38686:SF1">
    <property type="entry name" value="APOLIPOPROTEIN N-ACYLTRANSFERASE"/>
    <property type="match status" value="1"/>
</dbReference>
<keyword evidence="6 8" id="KW-0472">Membrane</keyword>
<feature type="region of interest" description="Disordered" evidence="9">
    <location>
        <begin position="1"/>
        <end position="43"/>
    </location>
</feature>
<proteinExistence type="inferred from homology"/>
<evidence type="ECO:0000256" key="7">
    <source>
        <dbReference type="ARBA" id="ARBA00023315"/>
    </source>
</evidence>
<keyword evidence="11" id="KW-0449">Lipoprotein</keyword>
<evidence type="ECO:0000256" key="1">
    <source>
        <dbReference type="ARBA" id="ARBA00004651"/>
    </source>
</evidence>
<evidence type="ECO:0000313" key="11">
    <source>
        <dbReference type="EMBL" id="PZP89984.1"/>
    </source>
</evidence>
<feature type="transmembrane region" description="Helical" evidence="8">
    <location>
        <begin position="102"/>
        <end position="125"/>
    </location>
</feature>
<dbReference type="GO" id="GO:0042158">
    <property type="term" value="P:lipoprotein biosynthetic process"/>
    <property type="evidence" value="ECO:0007669"/>
    <property type="project" value="UniProtKB-UniRule"/>
</dbReference>
<dbReference type="UniPathway" id="UPA00666"/>
<dbReference type="Proteomes" id="UP000248606">
    <property type="component" value="Unassembled WGS sequence"/>
</dbReference>
<feature type="transmembrane region" description="Helical" evidence="8">
    <location>
        <begin position="77"/>
        <end position="95"/>
    </location>
</feature>
<dbReference type="PANTHER" id="PTHR38686">
    <property type="entry name" value="APOLIPOPROTEIN N-ACYLTRANSFERASE"/>
    <property type="match status" value="1"/>
</dbReference>
<gene>
    <name evidence="8 11" type="primary">lnt</name>
    <name evidence="11" type="ORF">DI579_02195</name>
</gene>
<keyword evidence="4 8" id="KW-0812">Transmembrane</keyword>
<feature type="transmembrane region" description="Helical" evidence="8">
    <location>
        <begin position="217"/>
        <end position="239"/>
    </location>
</feature>
<dbReference type="HAMAP" id="MF_01148">
    <property type="entry name" value="Lnt"/>
    <property type="match status" value="1"/>
</dbReference>
<comment type="pathway">
    <text evidence="8">Protein modification; lipoprotein biosynthesis (N-acyl transfer).</text>
</comment>
<comment type="caution">
    <text evidence="11">The sequence shown here is derived from an EMBL/GenBank/DDBJ whole genome shotgun (WGS) entry which is preliminary data.</text>
</comment>
<name>A0A2W5II71_9ACTN</name>
<keyword evidence="3 8" id="KW-0808">Transferase</keyword>
<dbReference type="Pfam" id="PF00795">
    <property type="entry name" value="CN_hydrolase"/>
    <property type="match status" value="1"/>
</dbReference>
<dbReference type="SUPFAM" id="SSF56317">
    <property type="entry name" value="Carbon-nitrogen hydrolase"/>
    <property type="match status" value="1"/>
</dbReference>
<dbReference type="Gene3D" id="3.60.110.10">
    <property type="entry name" value="Carbon-nitrogen hydrolase"/>
    <property type="match status" value="1"/>
</dbReference>
<keyword evidence="2 8" id="KW-1003">Cell membrane</keyword>
<accession>A0A2W5II71</accession>
<feature type="transmembrane region" description="Helical" evidence="8">
    <location>
        <begin position="158"/>
        <end position="176"/>
    </location>
</feature>
<dbReference type="CDD" id="cd07571">
    <property type="entry name" value="ALP_N-acyl_transferase"/>
    <property type="match status" value="1"/>
</dbReference>
<evidence type="ECO:0000256" key="8">
    <source>
        <dbReference type="HAMAP-Rule" id="MF_01148"/>
    </source>
</evidence>
<feature type="transmembrane region" description="Helical" evidence="8">
    <location>
        <begin position="260"/>
        <end position="285"/>
    </location>
</feature>
<evidence type="ECO:0000256" key="3">
    <source>
        <dbReference type="ARBA" id="ARBA00022679"/>
    </source>
</evidence>
<dbReference type="InterPro" id="IPR003010">
    <property type="entry name" value="C-N_Hydrolase"/>
</dbReference>
<evidence type="ECO:0000256" key="2">
    <source>
        <dbReference type="ARBA" id="ARBA00022475"/>
    </source>
</evidence>
<keyword evidence="7 8" id="KW-0012">Acyltransferase</keyword>
<dbReference type="InterPro" id="IPR004563">
    <property type="entry name" value="Apolipo_AcylTrfase"/>
</dbReference>
<dbReference type="AlphaFoldDB" id="A0A2W5II71"/>
<comment type="similarity">
    <text evidence="8">Belongs to the CN hydrolase family. Apolipoprotein N-acyltransferase subfamily.</text>
</comment>
<comment type="catalytic activity">
    <reaction evidence="8">
        <text>N-terminal S-1,2-diacyl-sn-glyceryl-L-cysteinyl-[lipoprotein] + a glycerophospholipid = N-acyl-S-1,2-diacyl-sn-glyceryl-L-cysteinyl-[lipoprotein] + a 2-acyl-sn-glycero-3-phospholipid + H(+)</text>
        <dbReference type="Rhea" id="RHEA:48228"/>
        <dbReference type="Rhea" id="RHEA-COMP:14681"/>
        <dbReference type="Rhea" id="RHEA-COMP:14684"/>
        <dbReference type="ChEBI" id="CHEBI:15378"/>
        <dbReference type="ChEBI" id="CHEBI:136912"/>
        <dbReference type="ChEBI" id="CHEBI:140656"/>
        <dbReference type="ChEBI" id="CHEBI:140657"/>
        <dbReference type="ChEBI" id="CHEBI:140660"/>
        <dbReference type="EC" id="2.3.1.269"/>
    </reaction>
</comment>
<dbReference type="Pfam" id="PF20154">
    <property type="entry name" value="LNT_N"/>
    <property type="match status" value="1"/>
</dbReference>
<feature type="domain" description="CN hydrolase" evidence="10">
    <location>
        <begin position="304"/>
        <end position="552"/>
    </location>
</feature>
<evidence type="ECO:0000256" key="4">
    <source>
        <dbReference type="ARBA" id="ARBA00022692"/>
    </source>
</evidence>
<dbReference type="GO" id="GO:0016410">
    <property type="term" value="F:N-acyltransferase activity"/>
    <property type="evidence" value="ECO:0007669"/>
    <property type="project" value="UniProtKB-UniRule"/>
</dbReference>
<dbReference type="InterPro" id="IPR045378">
    <property type="entry name" value="LNT_N"/>
</dbReference>
<dbReference type="RefSeq" id="WP_303678609.1">
    <property type="nucleotide sequence ID" value="NZ_JAPJOB010000001.1"/>
</dbReference>
<dbReference type="EMBL" id="QFOZ01000001">
    <property type="protein sequence ID" value="PZP89984.1"/>
    <property type="molecule type" value="Genomic_DNA"/>
</dbReference>
<evidence type="ECO:0000256" key="6">
    <source>
        <dbReference type="ARBA" id="ARBA00023136"/>
    </source>
</evidence>
<evidence type="ECO:0000259" key="10">
    <source>
        <dbReference type="PROSITE" id="PS50263"/>
    </source>
</evidence>
<comment type="function">
    <text evidence="8">Catalyzes the phospholipid dependent N-acylation of the N-terminal cysteine of apolipoprotein, the last step in lipoprotein maturation.</text>
</comment>
<feature type="transmembrane region" description="Helical" evidence="8">
    <location>
        <begin position="131"/>
        <end position="151"/>
    </location>
</feature>
<dbReference type="InterPro" id="IPR036526">
    <property type="entry name" value="C-N_Hydrolase_sf"/>
</dbReference>
<evidence type="ECO:0000313" key="12">
    <source>
        <dbReference type="Proteomes" id="UP000248606"/>
    </source>
</evidence>
<evidence type="ECO:0000256" key="9">
    <source>
        <dbReference type="SAM" id="MobiDB-lite"/>
    </source>
</evidence>
<organism evidence="11 12">
    <name type="scientific">Lawsonella clevelandensis</name>
    <dbReference type="NCBI Taxonomy" id="1528099"/>
    <lineage>
        <taxon>Bacteria</taxon>
        <taxon>Bacillati</taxon>
        <taxon>Actinomycetota</taxon>
        <taxon>Actinomycetes</taxon>
        <taxon>Mycobacteriales</taxon>
        <taxon>Lawsonellaceae</taxon>
        <taxon>Lawsonella</taxon>
    </lineage>
</organism>
<sequence>MRASVLPLSDGGESSSHCSNHSSSHNYSRHSLSHGPSSHSQNTDKVRTISRLIVLLFIIPVVGGTLTYYSFAPHSLWPLELIGIAVLLADIALIVEKLSSHPYWYAAIAGFVWAMTLYIPLFQWIKTFVGNLPWIILCLVLSLFSVLVTIPIAHFIRLWGVICLKSALAAALWWTVVEVARAHFPFGGFPWGSPAYAQTTGPLMSAALWGSTAGTNFLIVVWSYTLFALVWAVLCGVSYRREHHRIGEGLPSTRHFTSFHLRYACITCCALVLMGTIGTAGSFTYDQYERAHAESLGERRIAFIQGNVSTSGLSFNTVRMEVLHNHVQATFKLADEVKRGLQPQPDIVVWPENSADIDPIGNPDANFLITRAAQAIHAPILVGSVLGRESHSPQLNAILLWTGKGYQGIRHVKRHIQPFGEYLPLRRLVEKISPYAMWAGNFQPGNDDGVIPVDGTRAGVATCFEIIFDDSGRQAVHHAANWLAVPTNNATFGFSNETYQQLAISQFRARELHRWVVVASTSGASAFISPDGTIWDETPLYEQHYAVRSISLYGIRTAATYLQPWLDRIFCTLGILVCIGSIISWKKRKIPL</sequence>
<dbReference type="EC" id="2.3.1.269" evidence="8"/>
<evidence type="ECO:0000256" key="5">
    <source>
        <dbReference type="ARBA" id="ARBA00022989"/>
    </source>
</evidence>
<keyword evidence="5 8" id="KW-1133">Transmembrane helix</keyword>
<reference evidence="11 12" key="1">
    <citation type="submission" date="2017-08" db="EMBL/GenBank/DDBJ databases">
        <title>Infants hospitalized years apart are colonized by the same room-sourced microbial strains.</title>
        <authorList>
            <person name="Brooks B."/>
            <person name="Olm M.R."/>
            <person name="Firek B.A."/>
            <person name="Baker R."/>
            <person name="Thomas B.C."/>
            <person name="Morowitz M.J."/>
            <person name="Banfield J.F."/>
        </authorList>
    </citation>
    <scope>NUCLEOTIDE SEQUENCE [LARGE SCALE GENOMIC DNA]</scope>
    <source>
        <strain evidence="11">S2_006_000_R1_57</strain>
    </source>
</reference>
<comment type="subcellular location">
    <subcellularLocation>
        <location evidence="1 8">Cell membrane</location>
        <topology evidence="1 8">Multi-pass membrane protein</topology>
    </subcellularLocation>
</comment>
<dbReference type="PROSITE" id="PS50263">
    <property type="entry name" value="CN_HYDROLASE"/>
    <property type="match status" value="1"/>
</dbReference>
<dbReference type="GO" id="GO:0005886">
    <property type="term" value="C:plasma membrane"/>
    <property type="evidence" value="ECO:0007669"/>
    <property type="project" value="UniProtKB-SubCell"/>
</dbReference>
<feature type="transmembrane region" description="Helical" evidence="8">
    <location>
        <begin position="52"/>
        <end position="71"/>
    </location>
</feature>
<protein>
    <recommendedName>
        <fullName evidence="8">Apolipoprotein N-acyltransferase</fullName>
        <shortName evidence="8">ALP N-acyltransferase</shortName>
        <ecNumber evidence="8">2.3.1.269</ecNumber>
    </recommendedName>
</protein>
<feature type="compositionally biased region" description="Low complexity" evidence="9">
    <location>
        <begin position="14"/>
        <end position="26"/>
    </location>
</feature>
<dbReference type="NCBIfam" id="TIGR00546">
    <property type="entry name" value="lnt"/>
    <property type="match status" value="1"/>
</dbReference>